<feature type="transmembrane region" description="Helical" evidence="6">
    <location>
        <begin position="450"/>
        <end position="473"/>
    </location>
</feature>
<feature type="transmembrane region" description="Helical" evidence="6">
    <location>
        <begin position="359"/>
        <end position="378"/>
    </location>
</feature>
<dbReference type="InterPro" id="IPR024671">
    <property type="entry name" value="Atg22-like"/>
</dbReference>
<comment type="subcellular location">
    <subcellularLocation>
        <location evidence="1">Cell membrane</location>
        <topology evidence="1">Multi-pass membrane protein</topology>
    </subcellularLocation>
</comment>
<dbReference type="GO" id="GO:0022857">
    <property type="term" value="F:transmembrane transporter activity"/>
    <property type="evidence" value="ECO:0007669"/>
    <property type="project" value="InterPro"/>
</dbReference>
<evidence type="ECO:0000256" key="4">
    <source>
        <dbReference type="ARBA" id="ARBA00022989"/>
    </source>
</evidence>
<gene>
    <name evidence="8" type="ORF">AP3564_02270</name>
</gene>
<feature type="transmembrane region" description="Helical" evidence="6">
    <location>
        <begin position="80"/>
        <end position="99"/>
    </location>
</feature>
<feature type="domain" description="Major facilitator superfamily (MFS) profile" evidence="7">
    <location>
        <begin position="12"/>
        <end position="477"/>
    </location>
</feature>
<evidence type="ECO:0000256" key="3">
    <source>
        <dbReference type="ARBA" id="ARBA00022692"/>
    </source>
</evidence>
<feature type="transmembrane region" description="Helical" evidence="6">
    <location>
        <begin position="178"/>
        <end position="197"/>
    </location>
</feature>
<accession>A0A223E1U9</accession>
<dbReference type="Gene3D" id="1.20.1250.20">
    <property type="entry name" value="MFS general substrate transporter like domains"/>
    <property type="match status" value="2"/>
</dbReference>
<dbReference type="GO" id="GO:0005886">
    <property type="term" value="C:plasma membrane"/>
    <property type="evidence" value="ECO:0007669"/>
    <property type="project" value="UniProtKB-SubCell"/>
</dbReference>
<dbReference type="PANTHER" id="PTHR11662">
    <property type="entry name" value="SOLUTE CARRIER FAMILY 17"/>
    <property type="match status" value="1"/>
</dbReference>
<dbReference type="SUPFAM" id="SSF103473">
    <property type="entry name" value="MFS general substrate transporter"/>
    <property type="match status" value="1"/>
</dbReference>
<feature type="transmembrane region" description="Helical" evidence="6">
    <location>
        <begin position="250"/>
        <end position="273"/>
    </location>
</feature>
<evidence type="ECO:0000256" key="1">
    <source>
        <dbReference type="ARBA" id="ARBA00004651"/>
    </source>
</evidence>
<dbReference type="InterPro" id="IPR011701">
    <property type="entry name" value="MFS"/>
</dbReference>
<evidence type="ECO:0000256" key="5">
    <source>
        <dbReference type="ARBA" id="ARBA00023136"/>
    </source>
</evidence>
<feature type="transmembrane region" description="Helical" evidence="6">
    <location>
        <begin position="289"/>
        <end position="308"/>
    </location>
</feature>
<keyword evidence="3 6" id="KW-0812">Transmembrane</keyword>
<organism evidence="8 9">
    <name type="scientific">Aeribacillus pallidus</name>
    <dbReference type="NCBI Taxonomy" id="33936"/>
    <lineage>
        <taxon>Bacteria</taxon>
        <taxon>Bacillati</taxon>
        <taxon>Bacillota</taxon>
        <taxon>Bacilli</taxon>
        <taxon>Bacillales</taxon>
        <taxon>Bacillaceae</taxon>
        <taxon>Aeribacillus</taxon>
    </lineage>
</organism>
<feature type="transmembrane region" description="Helical" evidence="6">
    <location>
        <begin position="50"/>
        <end position="68"/>
    </location>
</feature>
<dbReference type="KEGG" id="apak:AP3564_02270"/>
<feature type="transmembrane region" description="Helical" evidence="6">
    <location>
        <begin position="145"/>
        <end position="166"/>
    </location>
</feature>
<name>A0A164BBB1_9BACI</name>
<feature type="transmembrane region" description="Helical" evidence="6">
    <location>
        <begin position="12"/>
        <end position="38"/>
    </location>
</feature>
<proteinExistence type="predicted"/>
<accession>A0A164BBB1</accession>
<reference evidence="8 9" key="1">
    <citation type="submission" date="2016-10" db="EMBL/GenBank/DDBJ databases">
        <title>The whole genome sequencing and assembly of Aeribacillus pallidus KCTC3564 strain.</title>
        <authorList>
            <person name="Lee Y.-J."/>
            <person name="Park M.-K."/>
            <person name="Yi H."/>
            <person name="Bahn Y.-S."/>
            <person name="Kim J.F."/>
            <person name="Lee D.-W."/>
        </authorList>
    </citation>
    <scope>NUCLEOTIDE SEQUENCE [LARGE SCALE GENOMIC DNA]</scope>
    <source>
        <strain evidence="8 9">KCTC3564</strain>
    </source>
</reference>
<dbReference type="InterPro" id="IPR036259">
    <property type="entry name" value="MFS_trans_sf"/>
</dbReference>
<dbReference type="InterPro" id="IPR050382">
    <property type="entry name" value="MFS_Na/Anion_cotransporter"/>
</dbReference>
<feature type="transmembrane region" description="Helical" evidence="6">
    <location>
        <begin position="384"/>
        <end position="402"/>
    </location>
</feature>
<dbReference type="PROSITE" id="PS50850">
    <property type="entry name" value="MFS"/>
    <property type="match status" value="1"/>
</dbReference>
<evidence type="ECO:0000256" key="6">
    <source>
        <dbReference type="SAM" id="Phobius"/>
    </source>
</evidence>
<keyword evidence="5 6" id="KW-0472">Membrane</keyword>
<dbReference type="InterPro" id="IPR020846">
    <property type="entry name" value="MFS_dom"/>
</dbReference>
<evidence type="ECO:0000313" key="9">
    <source>
        <dbReference type="Proteomes" id="UP000214606"/>
    </source>
</evidence>
<feature type="transmembrane region" description="Helical" evidence="6">
    <location>
        <begin position="320"/>
        <end position="339"/>
    </location>
</feature>
<sequence>MIMKKWERYHTIWGMLFLGWVVSYIDRTATGPIVTWMIEHKISFFSDVPNPHEFGGLIGSLFFAGFMLNQFPGGNLGDKFGYRPIIILSILWAAVATFFTGLSGGLVMFVLFRVLLGLGEGILYSNDRSYIAFNTPPEKMGLGMGVVITGLSIGLTLATIGTPLLLEAFVPLMGNEAWRVPFLFMGFITLIVAVLMFKFMKPDKKLIQSADPNSPGVKEFYGKSLYHLSIYSLVFLVIIMAIYFTSTKLGLSSIVIAFILASLAPILIIYLYVTKKSEVHPLIMNKNLFFLYLSFLPILWHLWLYGFWSTAIVQEFGGGALVAAAAVASFNAVAGVIGFPLGGKISDLLADRPNGRRNVLALLTFLLAVSIFVFAWYIQTENSSPIITSIILFISGLFFFALQPVSHALNAELAPEGKQGGAFGMLNLIAEIGAVLSPVVSGYLRDSTGSWGAPLILDGVLISISCLFVLAISSKAVQSAQPKNISSSEANM</sequence>
<evidence type="ECO:0000313" key="8">
    <source>
        <dbReference type="EMBL" id="ASS89247.1"/>
    </source>
</evidence>
<dbReference type="Pfam" id="PF07690">
    <property type="entry name" value="MFS_1"/>
    <property type="match status" value="1"/>
</dbReference>
<dbReference type="Pfam" id="PF11700">
    <property type="entry name" value="ATG22"/>
    <property type="match status" value="1"/>
</dbReference>
<evidence type="ECO:0000259" key="7">
    <source>
        <dbReference type="PROSITE" id="PS50850"/>
    </source>
</evidence>
<dbReference type="EMBL" id="CP017703">
    <property type="protein sequence ID" value="ASS89247.1"/>
    <property type="molecule type" value="Genomic_DNA"/>
</dbReference>
<dbReference type="AlphaFoldDB" id="A0A164BBB1"/>
<feature type="transmembrane region" description="Helical" evidence="6">
    <location>
        <begin position="423"/>
        <end position="444"/>
    </location>
</feature>
<dbReference type="Proteomes" id="UP000214606">
    <property type="component" value="Chromosome"/>
</dbReference>
<feature type="transmembrane region" description="Helical" evidence="6">
    <location>
        <begin position="225"/>
        <end position="244"/>
    </location>
</feature>
<keyword evidence="2" id="KW-0813">Transport</keyword>
<keyword evidence="4 6" id="KW-1133">Transmembrane helix</keyword>
<dbReference type="PANTHER" id="PTHR11662:SF399">
    <property type="entry name" value="FI19708P1-RELATED"/>
    <property type="match status" value="1"/>
</dbReference>
<evidence type="ECO:0000256" key="2">
    <source>
        <dbReference type="ARBA" id="ARBA00022448"/>
    </source>
</evidence>
<protein>
    <submittedName>
        <fullName evidence="8">MFS transporter</fullName>
    </submittedName>
</protein>